<name>A0A0J8RUG2_COCIT</name>
<dbReference type="STRING" id="396776.A0A0J8RUG2"/>
<proteinExistence type="predicted"/>
<evidence type="ECO:0000259" key="1">
    <source>
        <dbReference type="PROSITE" id="PS50174"/>
    </source>
</evidence>
<gene>
    <name evidence="2" type="ORF">CIHG_06478</name>
</gene>
<protein>
    <recommendedName>
        <fullName evidence="1">G-patch domain-containing protein</fullName>
    </recommendedName>
</protein>
<evidence type="ECO:0000313" key="2">
    <source>
        <dbReference type="EMBL" id="KMU88810.1"/>
    </source>
</evidence>
<feature type="domain" description="G-patch" evidence="1">
    <location>
        <begin position="1"/>
        <end position="36"/>
    </location>
</feature>
<evidence type="ECO:0000313" key="3">
    <source>
        <dbReference type="Proteomes" id="UP000054563"/>
    </source>
</evidence>
<dbReference type="GO" id="GO:0003676">
    <property type="term" value="F:nucleic acid binding"/>
    <property type="evidence" value="ECO:0007669"/>
    <property type="project" value="InterPro"/>
</dbReference>
<dbReference type="Pfam" id="PF01585">
    <property type="entry name" value="G-patch"/>
    <property type="match status" value="1"/>
</dbReference>
<dbReference type="VEuPathDB" id="FungiDB:CIHG_06478"/>
<accession>A0A0J8RUG2</accession>
<dbReference type="PROSITE" id="PS50174">
    <property type="entry name" value="G_PATCH"/>
    <property type="match status" value="1"/>
</dbReference>
<dbReference type="AlphaFoldDB" id="A0A0J8RUG2"/>
<reference evidence="3" key="1">
    <citation type="journal article" date="2010" name="Genome Res.">
        <title>Population genomic sequencing of Coccidioides fungi reveals recent hybridization and transposon control.</title>
        <authorList>
            <person name="Neafsey D.E."/>
            <person name="Barker B.M."/>
            <person name="Sharpton T.J."/>
            <person name="Stajich J.E."/>
            <person name="Park D.J."/>
            <person name="Whiston E."/>
            <person name="Hung C.-Y."/>
            <person name="McMahan C."/>
            <person name="White J."/>
            <person name="Sykes S."/>
            <person name="Heiman D."/>
            <person name="Young S."/>
            <person name="Zeng Q."/>
            <person name="Abouelleil A."/>
            <person name="Aftuck L."/>
            <person name="Bessette D."/>
            <person name="Brown A."/>
            <person name="FitzGerald M."/>
            <person name="Lui A."/>
            <person name="Macdonald J.P."/>
            <person name="Priest M."/>
            <person name="Orbach M.J."/>
            <person name="Galgiani J.N."/>
            <person name="Kirkland T.N."/>
            <person name="Cole G.T."/>
            <person name="Birren B.W."/>
            <person name="Henn M.R."/>
            <person name="Taylor J.W."/>
            <person name="Rounsley S.D."/>
        </authorList>
    </citation>
    <scope>NUCLEOTIDE SEQUENCE [LARGE SCALE GENOMIC DNA]</scope>
    <source>
        <strain evidence="3">H538.4</strain>
    </source>
</reference>
<dbReference type="InterPro" id="IPR000467">
    <property type="entry name" value="G_patch_dom"/>
</dbReference>
<sequence length="95" mass="10117">MGWSAGKGLGAQGTGMTAPVATELYVQGVGLGAQGSKVGDAVQEASRNTRGRYDEFLEKTKDLARERYEKMQQGEQARGVIDSVTAGRARARIVD</sequence>
<dbReference type="EMBL" id="DS017007">
    <property type="protein sequence ID" value="KMU88810.1"/>
    <property type="molecule type" value="Genomic_DNA"/>
</dbReference>
<dbReference type="Proteomes" id="UP000054563">
    <property type="component" value="Unassembled WGS sequence"/>
</dbReference>
<dbReference type="OrthoDB" id="29221at2759"/>
<organism evidence="2 3">
    <name type="scientific">Coccidioides immitis H538.4</name>
    <dbReference type="NCBI Taxonomy" id="396776"/>
    <lineage>
        <taxon>Eukaryota</taxon>
        <taxon>Fungi</taxon>
        <taxon>Dikarya</taxon>
        <taxon>Ascomycota</taxon>
        <taxon>Pezizomycotina</taxon>
        <taxon>Eurotiomycetes</taxon>
        <taxon>Eurotiomycetidae</taxon>
        <taxon>Onygenales</taxon>
        <taxon>Onygenaceae</taxon>
        <taxon>Coccidioides</taxon>
    </lineage>
</organism>